<feature type="transmembrane region" description="Helical" evidence="8">
    <location>
        <begin position="182"/>
        <end position="197"/>
    </location>
</feature>
<evidence type="ECO:0000256" key="4">
    <source>
        <dbReference type="ARBA" id="ARBA00022475"/>
    </source>
</evidence>
<evidence type="ECO:0000256" key="8">
    <source>
        <dbReference type="SAM" id="Phobius"/>
    </source>
</evidence>
<evidence type="ECO:0000256" key="7">
    <source>
        <dbReference type="ARBA" id="ARBA00023136"/>
    </source>
</evidence>
<evidence type="ECO:0000256" key="6">
    <source>
        <dbReference type="ARBA" id="ARBA00022989"/>
    </source>
</evidence>
<evidence type="ECO:0000256" key="3">
    <source>
        <dbReference type="ARBA" id="ARBA00022448"/>
    </source>
</evidence>
<keyword evidence="6 8" id="KW-1133">Transmembrane helix</keyword>
<feature type="transmembrane region" description="Helical" evidence="8">
    <location>
        <begin position="9"/>
        <end position="30"/>
    </location>
</feature>
<comment type="caution">
    <text evidence="9">The sequence shown here is derived from an EMBL/GenBank/DDBJ whole genome shotgun (WGS) entry which is preliminary data.</text>
</comment>
<keyword evidence="5 8" id="KW-0812">Transmembrane</keyword>
<keyword evidence="7 8" id="KW-0472">Membrane</keyword>
<evidence type="ECO:0000256" key="2">
    <source>
        <dbReference type="ARBA" id="ARBA00010735"/>
    </source>
</evidence>
<organism evidence="9 10">
    <name type="scientific">Floccifex porci</name>
    <dbReference type="NCBI Taxonomy" id="2606629"/>
    <lineage>
        <taxon>Bacteria</taxon>
        <taxon>Bacillati</taxon>
        <taxon>Bacillota</taxon>
        <taxon>Erysipelotrichia</taxon>
        <taxon>Erysipelotrichales</taxon>
        <taxon>Erysipelotrichaceae</taxon>
        <taxon>Floccifex</taxon>
    </lineage>
</organism>
<feature type="transmembrane region" description="Helical" evidence="8">
    <location>
        <begin position="153"/>
        <end position="170"/>
    </location>
</feature>
<dbReference type="Pfam" id="PF03591">
    <property type="entry name" value="AzlC"/>
    <property type="match status" value="1"/>
</dbReference>
<dbReference type="PANTHER" id="PTHR34979">
    <property type="entry name" value="INNER MEMBRANE PROTEIN YGAZ"/>
    <property type="match status" value="1"/>
</dbReference>
<dbReference type="RefSeq" id="WP_154460516.1">
    <property type="nucleotide sequence ID" value="NZ_VUMM01000013.1"/>
</dbReference>
<comment type="similarity">
    <text evidence="2">Belongs to the AzlC family.</text>
</comment>
<keyword evidence="3" id="KW-0813">Transport</keyword>
<dbReference type="GO" id="GO:1903785">
    <property type="term" value="P:L-valine transmembrane transport"/>
    <property type="evidence" value="ECO:0007669"/>
    <property type="project" value="TreeGrafter"/>
</dbReference>
<dbReference type="EMBL" id="VUMM01000013">
    <property type="protein sequence ID" value="MSS01853.1"/>
    <property type="molecule type" value="Genomic_DNA"/>
</dbReference>
<protein>
    <submittedName>
        <fullName evidence="9">AzlC family ABC transporter permease</fullName>
    </submittedName>
</protein>
<keyword evidence="10" id="KW-1185">Reference proteome</keyword>
<dbReference type="GO" id="GO:0005886">
    <property type="term" value="C:plasma membrane"/>
    <property type="evidence" value="ECO:0007669"/>
    <property type="project" value="UniProtKB-SubCell"/>
</dbReference>
<proteinExistence type="inferred from homology"/>
<evidence type="ECO:0000256" key="5">
    <source>
        <dbReference type="ARBA" id="ARBA00022692"/>
    </source>
</evidence>
<reference evidence="9 10" key="1">
    <citation type="submission" date="2019-08" db="EMBL/GenBank/DDBJ databases">
        <title>In-depth cultivation of the pig gut microbiome towards novel bacterial diversity and tailored functional studies.</title>
        <authorList>
            <person name="Wylensek D."/>
            <person name="Hitch T.C.A."/>
            <person name="Clavel T."/>
        </authorList>
    </citation>
    <scope>NUCLEOTIDE SEQUENCE [LARGE SCALE GENOMIC DNA]</scope>
    <source>
        <strain evidence="9 10">LKV-178-WT-2G</strain>
    </source>
</reference>
<dbReference type="AlphaFoldDB" id="A0A7X2N4F5"/>
<feature type="transmembrane region" description="Helical" evidence="8">
    <location>
        <begin position="128"/>
        <end position="147"/>
    </location>
</feature>
<accession>A0A7X2N4F5</accession>
<evidence type="ECO:0000313" key="9">
    <source>
        <dbReference type="EMBL" id="MSS01853.1"/>
    </source>
</evidence>
<dbReference type="InterPro" id="IPR011606">
    <property type="entry name" value="Brnchd-chn_aa_trnsp_permease"/>
</dbReference>
<evidence type="ECO:0000256" key="1">
    <source>
        <dbReference type="ARBA" id="ARBA00004651"/>
    </source>
</evidence>
<evidence type="ECO:0000313" key="10">
    <source>
        <dbReference type="Proteomes" id="UP000470082"/>
    </source>
</evidence>
<dbReference type="Proteomes" id="UP000470082">
    <property type="component" value="Unassembled WGS sequence"/>
</dbReference>
<comment type="subcellular location">
    <subcellularLocation>
        <location evidence="1">Cell membrane</location>
        <topology evidence="1">Multi-pass membrane protein</topology>
    </subcellularLocation>
</comment>
<dbReference type="PANTHER" id="PTHR34979:SF1">
    <property type="entry name" value="INNER MEMBRANE PROTEIN YGAZ"/>
    <property type="match status" value="1"/>
</dbReference>
<keyword evidence="4" id="KW-1003">Cell membrane</keyword>
<gene>
    <name evidence="9" type="ORF">FYJ50_07050</name>
</gene>
<feature type="transmembrane region" description="Helical" evidence="8">
    <location>
        <begin position="36"/>
        <end position="58"/>
    </location>
</feature>
<sequence length="222" mass="25733">MKKEILKTAFIKSIPILCSYIFVGMAYGLMMNEAGFYWWHTLLISLVIYTGAFQFLLISFLQTGTPLLTICLSALLINSRQLFYSLTFIDDFNRMGKKKWYMIHTLTDETYAVNCTLPSQNKKDIMPWIAFFSRCYWMIGGLLGSFIGNLVPWNLEGIDFCMTALFIIILMDQCKKIENQKIACIGFIVGILCLLLFGTRQFMLPSLILTSFFLLYRSWREI</sequence>
<name>A0A7X2N4F5_9FIRM</name>